<name>A0ABN7W6A1_GIGMA</name>
<evidence type="ECO:0000313" key="3">
    <source>
        <dbReference type="Proteomes" id="UP000789901"/>
    </source>
</evidence>
<evidence type="ECO:0000256" key="1">
    <source>
        <dbReference type="SAM" id="Coils"/>
    </source>
</evidence>
<dbReference type="Proteomes" id="UP000789901">
    <property type="component" value="Unassembled WGS sequence"/>
</dbReference>
<reference evidence="2 3" key="1">
    <citation type="submission" date="2021-06" db="EMBL/GenBank/DDBJ databases">
        <authorList>
            <person name="Kallberg Y."/>
            <person name="Tangrot J."/>
            <person name="Rosling A."/>
        </authorList>
    </citation>
    <scope>NUCLEOTIDE SEQUENCE [LARGE SCALE GENOMIC DNA]</scope>
    <source>
        <strain evidence="2 3">120-4 pot B 10/14</strain>
    </source>
</reference>
<feature type="non-terminal residue" evidence="2">
    <location>
        <position position="119"/>
    </location>
</feature>
<feature type="coiled-coil region" evidence="1">
    <location>
        <begin position="64"/>
        <end position="94"/>
    </location>
</feature>
<keyword evidence="3" id="KW-1185">Reference proteome</keyword>
<comment type="caution">
    <text evidence="2">The sequence shown here is derived from an EMBL/GenBank/DDBJ whole genome shotgun (WGS) entry which is preliminary data.</text>
</comment>
<sequence>AEKLLLFQTYIPKLANYSLESHSLCQIHYNQIISSNLFYEHLSSLVQETNLLLKSAQKENIELCARIEQNWQYLEKQVNEAEELKKQLQQTCEEVDVFQYLYEVIEIANTEYKALFDDV</sequence>
<accession>A0ABN7W6A1</accession>
<protein>
    <submittedName>
        <fullName evidence="2">41344_t:CDS:1</fullName>
    </submittedName>
</protein>
<gene>
    <name evidence="2" type="ORF">GMARGA_LOCUS26882</name>
</gene>
<feature type="non-terminal residue" evidence="2">
    <location>
        <position position="1"/>
    </location>
</feature>
<organism evidence="2 3">
    <name type="scientific">Gigaspora margarita</name>
    <dbReference type="NCBI Taxonomy" id="4874"/>
    <lineage>
        <taxon>Eukaryota</taxon>
        <taxon>Fungi</taxon>
        <taxon>Fungi incertae sedis</taxon>
        <taxon>Mucoromycota</taxon>
        <taxon>Glomeromycotina</taxon>
        <taxon>Glomeromycetes</taxon>
        <taxon>Diversisporales</taxon>
        <taxon>Gigasporaceae</taxon>
        <taxon>Gigaspora</taxon>
    </lineage>
</organism>
<evidence type="ECO:0000313" key="2">
    <source>
        <dbReference type="EMBL" id="CAG8817757.1"/>
    </source>
</evidence>
<proteinExistence type="predicted"/>
<dbReference type="EMBL" id="CAJVQB010032024">
    <property type="protein sequence ID" value="CAG8817757.1"/>
    <property type="molecule type" value="Genomic_DNA"/>
</dbReference>
<keyword evidence="1" id="KW-0175">Coiled coil</keyword>